<evidence type="ECO:0000256" key="2">
    <source>
        <dbReference type="ARBA" id="ARBA00022729"/>
    </source>
</evidence>
<keyword evidence="1 5" id="KW-0245">EGF-like domain</keyword>
<dbReference type="PROSITE" id="PS00022">
    <property type="entry name" value="EGF_1"/>
    <property type="match status" value="3"/>
</dbReference>
<dbReference type="Pfam" id="PF00053">
    <property type="entry name" value="EGF_laminin"/>
    <property type="match status" value="2"/>
</dbReference>
<keyword evidence="4 5" id="KW-1015">Disulfide bond</keyword>
<dbReference type="Proteomes" id="UP000711488">
    <property type="component" value="Unassembled WGS sequence"/>
</dbReference>
<dbReference type="InterPro" id="IPR002049">
    <property type="entry name" value="LE_dom"/>
</dbReference>
<dbReference type="PRINTS" id="PR00011">
    <property type="entry name" value="EGFLAMININ"/>
</dbReference>
<accession>A0A6A0GZQ9</accession>
<feature type="domain" description="EGF-like" evidence="6">
    <location>
        <begin position="69"/>
        <end position="104"/>
    </location>
</feature>
<feature type="disulfide bond" evidence="5">
    <location>
        <begin position="302"/>
        <end position="311"/>
    </location>
</feature>
<name>A0A6A0GZQ9_HYAAZ</name>
<dbReference type="EMBL" id="JQDR03011282">
    <property type="protein sequence ID" value="KAA0192959.1"/>
    <property type="molecule type" value="Genomic_DNA"/>
</dbReference>
<feature type="disulfide bond" evidence="5">
    <location>
        <begin position="94"/>
        <end position="103"/>
    </location>
</feature>
<dbReference type="PROSITE" id="PS01186">
    <property type="entry name" value="EGF_2"/>
    <property type="match status" value="1"/>
</dbReference>
<comment type="caution">
    <text evidence="7">The sequence shown here is derived from an EMBL/GenBank/DDBJ whole genome shotgun (WGS) entry which is preliminary data.</text>
</comment>
<organism evidence="7">
    <name type="scientific">Hyalella azteca</name>
    <name type="common">Amphipod</name>
    <dbReference type="NCBI Taxonomy" id="294128"/>
    <lineage>
        <taxon>Eukaryota</taxon>
        <taxon>Metazoa</taxon>
        <taxon>Ecdysozoa</taxon>
        <taxon>Arthropoda</taxon>
        <taxon>Crustacea</taxon>
        <taxon>Multicrustacea</taxon>
        <taxon>Malacostraca</taxon>
        <taxon>Eumalacostraca</taxon>
        <taxon>Peracarida</taxon>
        <taxon>Amphipoda</taxon>
        <taxon>Senticaudata</taxon>
        <taxon>Talitrida</taxon>
        <taxon>Talitroidea</taxon>
        <taxon>Hyalellidae</taxon>
        <taxon>Hyalella</taxon>
    </lineage>
</organism>
<dbReference type="PROSITE" id="PS50026">
    <property type="entry name" value="EGF_3"/>
    <property type="match status" value="2"/>
</dbReference>
<gene>
    <name evidence="7" type="ORF">HAZT_HAZT011793</name>
</gene>
<sequence length="338" mass="36415">MEKTVTLSLANVTARQDGRPCPVGWWGVNCLETCDCNNGATCDHMTGQCKCLAGFRGYRCKNECPLGTYGVDCTEACKCKNGGTCSPISGRCTCAEGWLGDDCSEPACPDNKFGPNCAQLCSCITDHCARTCARTTGTALFAPWSVTAPTAWGVTHRLESVSVSLAGEGCDVMPPVQTGGTASTAPRRVAVSTLVPAVTRRREFARVDQVTTAKSQYLCKVCEKPCENGIHGTQCRFRCSCVWSNTEGGCDPETSECFCKPGYRGVNCESRCHRGRYGENCSRSCDCKNDGSCHPETGKCQCERGWSGTDCQSPCLLNYYGSKCNQNCPPCVHRRCLA</sequence>
<dbReference type="InterPro" id="IPR042635">
    <property type="entry name" value="MEGF10/SREC1/2-like"/>
</dbReference>
<evidence type="ECO:0000313" key="7">
    <source>
        <dbReference type="EMBL" id="KAA0192959.1"/>
    </source>
</evidence>
<evidence type="ECO:0000256" key="5">
    <source>
        <dbReference type="PROSITE-ProRule" id="PRU00076"/>
    </source>
</evidence>
<dbReference type="FunFam" id="2.170.300.10:FF:000041">
    <property type="entry name" value="Tyrosine protein kinase receptor tie-1, putative"/>
    <property type="match status" value="2"/>
</dbReference>
<keyword evidence="3" id="KW-0677">Repeat</keyword>
<keyword evidence="2" id="KW-0732">Signal</keyword>
<proteinExistence type="predicted"/>
<dbReference type="PANTHER" id="PTHR24043:SF8">
    <property type="entry name" value="EGF-LIKE DOMAIN-CONTAINING PROTEIN"/>
    <property type="match status" value="1"/>
</dbReference>
<dbReference type="InterPro" id="IPR000742">
    <property type="entry name" value="EGF"/>
</dbReference>
<reference evidence="7" key="1">
    <citation type="submission" date="2014-08" db="EMBL/GenBank/DDBJ databases">
        <authorList>
            <person name="Murali S."/>
            <person name="Richards S."/>
            <person name="Bandaranaike D."/>
            <person name="Bellair M."/>
            <person name="Blankenburg K."/>
            <person name="Chao H."/>
            <person name="Dinh H."/>
            <person name="Doddapaneni H."/>
            <person name="Dugan-Rocha S."/>
            <person name="Elkadiri S."/>
            <person name="Gnanaolivu R."/>
            <person name="Hughes D."/>
            <person name="Lee S."/>
            <person name="Li M."/>
            <person name="Ming W."/>
            <person name="Munidasa M."/>
            <person name="Muniz J."/>
            <person name="Nguyen L."/>
            <person name="Osuji N."/>
            <person name="Pu L.-L."/>
            <person name="Puazo M."/>
            <person name="Skinner E."/>
            <person name="Qu C."/>
            <person name="Quiroz J."/>
            <person name="Raj R."/>
            <person name="Weissenberger G."/>
            <person name="Xin Y."/>
            <person name="Zou X."/>
            <person name="Han Y."/>
            <person name="Worley K."/>
            <person name="Muzny D."/>
            <person name="Gibbs R."/>
        </authorList>
    </citation>
    <scope>NUCLEOTIDE SEQUENCE</scope>
    <source>
        <strain evidence="7">HAZT.00-mixed</strain>
        <tissue evidence="7">Whole organism</tissue>
    </source>
</reference>
<dbReference type="Gene3D" id="2.170.300.10">
    <property type="entry name" value="Tie2 ligand-binding domain superfamily"/>
    <property type="match status" value="2"/>
</dbReference>
<dbReference type="GO" id="GO:0005044">
    <property type="term" value="F:scavenger receptor activity"/>
    <property type="evidence" value="ECO:0007669"/>
    <property type="project" value="InterPro"/>
</dbReference>
<dbReference type="OrthoDB" id="18487at2759"/>
<dbReference type="SMART" id="SM00180">
    <property type="entry name" value="EGF_Lam"/>
    <property type="match status" value="4"/>
</dbReference>
<evidence type="ECO:0000256" key="3">
    <source>
        <dbReference type="ARBA" id="ARBA00022737"/>
    </source>
</evidence>
<protein>
    <recommendedName>
        <fullName evidence="6">EGF-like domain-containing protein</fullName>
    </recommendedName>
</protein>
<evidence type="ECO:0000256" key="1">
    <source>
        <dbReference type="ARBA" id="ARBA00022536"/>
    </source>
</evidence>
<dbReference type="SMART" id="SM00181">
    <property type="entry name" value="EGF"/>
    <property type="match status" value="4"/>
</dbReference>
<evidence type="ECO:0000259" key="6">
    <source>
        <dbReference type="PROSITE" id="PS50026"/>
    </source>
</evidence>
<dbReference type="PANTHER" id="PTHR24043">
    <property type="entry name" value="SCAVENGER RECEPTOR CLASS F"/>
    <property type="match status" value="1"/>
</dbReference>
<reference evidence="7" key="2">
    <citation type="journal article" date="2018" name="Environ. Sci. Technol.">
        <title>The Toxicogenome of Hyalella azteca: A Model for Sediment Ecotoxicology and Evolutionary Toxicology.</title>
        <authorList>
            <person name="Poynton H.C."/>
            <person name="Hasenbein S."/>
            <person name="Benoit J.B."/>
            <person name="Sepulveda M.S."/>
            <person name="Poelchau M.F."/>
            <person name="Hughes D.S.T."/>
            <person name="Murali S.C."/>
            <person name="Chen S."/>
            <person name="Glastad K.M."/>
            <person name="Goodisman M.A.D."/>
            <person name="Werren J.H."/>
            <person name="Vineis J.H."/>
            <person name="Bowen J.L."/>
            <person name="Friedrich M."/>
            <person name="Jones J."/>
            <person name="Robertson H.M."/>
            <person name="Feyereisen R."/>
            <person name="Mechler-Hickson A."/>
            <person name="Mathers N."/>
            <person name="Lee C.E."/>
            <person name="Colbourne J.K."/>
            <person name="Biales A."/>
            <person name="Johnston J.S."/>
            <person name="Wellborn G.A."/>
            <person name="Rosendale A.J."/>
            <person name="Cridge A.G."/>
            <person name="Munoz-Torres M.C."/>
            <person name="Bain P.A."/>
            <person name="Manny A.R."/>
            <person name="Major K.M."/>
            <person name="Lambert F.N."/>
            <person name="Vulpe C.D."/>
            <person name="Tuck P."/>
            <person name="Blalock B.J."/>
            <person name="Lin Y.Y."/>
            <person name="Smith M.E."/>
            <person name="Ochoa-Acuna H."/>
            <person name="Chen M.M."/>
            <person name="Childers C.P."/>
            <person name="Qu J."/>
            <person name="Dugan S."/>
            <person name="Lee S.L."/>
            <person name="Chao H."/>
            <person name="Dinh H."/>
            <person name="Han Y."/>
            <person name="Doddapaneni H."/>
            <person name="Worley K.C."/>
            <person name="Muzny D.M."/>
            <person name="Gibbs R.A."/>
            <person name="Richards S."/>
        </authorList>
    </citation>
    <scope>NUCLEOTIDE SEQUENCE</scope>
    <source>
        <strain evidence="7">HAZT.00-mixed</strain>
        <tissue evidence="7">Whole organism</tissue>
    </source>
</reference>
<evidence type="ECO:0000256" key="4">
    <source>
        <dbReference type="ARBA" id="ARBA00023157"/>
    </source>
</evidence>
<reference evidence="7" key="3">
    <citation type="submission" date="2019-06" db="EMBL/GenBank/DDBJ databases">
        <authorList>
            <person name="Poynton C."/>
            <person name="Hasenbein S."/>
            <person name="Benoit J.B."/>
            <person name="Sepulveda M.S."/>
            <person name="Poelchau M.F."/>
            <person name="Murali S.C."/>
            <person name="Chen S."/>
            <person name="Glastad K.M."/>
            <person name="Werren J.H."/>
            <person name="Vineis J.H."/>
            <person name="Bowen J.L."/>
            <person name="Friedrich M."/>
            <person name="Jones J."/>
            <person name="Robertson H.M."/>
            <person name="Feyereisen R."/>
            <person name="Mechler-Hickson A."/>
            <person name="Mathers N."/>
            <person name="Lee C.E."/>
            <person name="Colbourne J.K."/>
            <person name="Biales A."/>
            <person name="Johnston J.S."/>
            <person name="Wellborn G.A."/>
            <person name="Rosendale A.J."/>
            <person name="Cridge A.G."/>
            <person name="Munoz-Torres M.C."/>
            <person name="Bain P.A."/>
            <person name="Manny A.R."/>
            <person name="Major K.M."/>
            <person name="Lambert F.N."/>
            <person name="Vulpe C.D."/>
            <person name="Tuck P."/>
            <person name="Blalock B.J."/>
            <person name="Lin Y.-Y."/>
            <person name="Smith M.E."/>
            <person name="Ochoa-Acuna H."/>
            <person name="Chen M.-J.M."/>
            <person name="Childers C.P."/>
            <person name="Qu J."/>
            <person name="Dugan S."/>
            <person name="Lee S.L."/>
            <person name="Chao H."/>
            <person name="Dinh H."/>
            <person name="Han Y."/>
            <person name="Doddapaneni H."/>
            <person name="Worley K.C."/>
            <person name="Muzny D.M."/>
            <person name="Gibbs R.A."/>
            <person name="Richards S."/>
        </authorList>
    </citation>
    <scope>NUCLEOTIDE SEQUENCE</scope>
    <source>
        <strain evidence="7">HAZT.00-mixed</strain>
        <tissue evidence="7">Whole organism</tissue>
    </source>
</reference>
<comment type="caution">
    <text evidence="5">Lacks conserved residue(s) required for the propagation of feature annotation.</text>
</comment>
<feature type="domain" description="EGF-like" evidence="6">
    <location>
        <begin position="277"/>
        <end position="312"/>
    </location>
</feature>
<dbReference type="AlphaFoldDB" id="A0A6A0GZQ9"/>